<organism evidence="4 5">
    <name type="scientific">Petrolisthes manimaculis</name>
    <dbReference type="NCBI Taxonomy" id="1843537"/>
    <lineage>
        <taxon>Eukaryota</taxon>
        <taxon>Metazoa</taxon>
        <taxon>Ecdysozoa</taxon>
        <taxon>Arthropoda</taxon>
        <taxon>Crustacea</taxon>
        <taxon>Multicrustacea</taxon>
        <taxon>Malacostraca</taxon>
        <taxon>Eumalacostraca</taxon>
        <taxon>Eucarida</taxon>
        <taxon>Decapoda</taxon>
        <taxon>Pleocyemata</taxon>
        <taxon>Anomura</taxon>
        <taxon>Galatheoidea</taxon>
        <taxon>Porcellanidae</taxon>
        <taxon>Petrolisthes</taxon>
    </lineage>
</organism>
<accession>A0AAE1U4F4</accession>
<reference evidence="4" key="1">
    <citation type="submission" date="2023-11" db="EMBL/GenBank/DDBJ databases">
        <title>Genome assemblies of two species of porcelain crab, Petrolisthes cinctipes and Petrolisthes manimaculis (Anomura: Porcellanidae).</title>
        <authorList>
            <person name="Angst P."/>
        </authorList>
    </citation>
    <scope>NUCLEOTIDE SEQUENCE</scope>
    <source>
        <strain evidence="4">PB745_02</strain>
        <tissue evidence="4">Gill</tissue>
    </source>
</reference>
<proteinExistence type="predicted"/>
<dbReference type="AlphaFoldDB" id="A0AAE1U4F4"/>
<keyword evidence="5" id="KW-1185">Reference proteome</keyword>
<feature type="transmembrane region" description="Helical" evidence="3">
    <location>
        <begin position="49"/>
        <end position="70"/>
    </location>
</feature>
<keyword evidence="3" id="KW-1133">Transmembrane helix</keyword>
<dbReference type="Proteomes" id="UP001292094">
    <property type="component" value="Unassembled WGS sequence"/>
</dbReference>
<evidence type="ECO:0000256" key="1">
    <source>
        <dbReference type="SAM" id="Coils"/>
    </source>
</evidence>
<feature type="region of interest" description="Disordered" evidence="2">
    <location>
        <begin position="338"/>
        <end position="358"/>
    </location>
</feature>
<evidence type="ECO:0000256" key="3">
    <source>
        <dbReference type="SAM" id="Phobius"/>
    </source>
</evidence>
<keyword evidence="3" id="KW-0812">Transmembrane</keyword>
<keyword evidence="3" id="KW-0472">Membrane</keyword>
<sequence length="509" mass="59093">MSFLKTPDIVCGERPQLNLLMPLYTKAKFQNYNNCLAEQLARPHIMTEAVSLLTPVASILTIVFALFWWWKNRQGLKVQNAEIRYHGSMMQFWTKVWNKSVMSLKPRGNEQVAEPDNWNKVWLSQPKKIRYEEALCEETSPQVYHKVWQNSSEEVCQEEAARCEEASSEETSPQIFKKVWQNSSEEVCQEEEARCEEARSEETSPQTFQEARSEVTSPQIYQKVWQNNSEEVCQEEEARCEEARSEVTSPQVYHKVWQNSSEEVCQEEEARCEEARSEETSPQTFQEARSEVTSPQVYHKVWRNSSEEVCQEEEARFEETSPQTFQEARSEEEEARCEEARSEVTSPQTFQKARSEEARCEEASPLTWNKVWPNSSSSIGQVNQEEAARLEVMAQRPIPFQTWTKVWQGTSPIAPLNHLPMTLDNLHYESGNAVEAAELLVDLELEIDKCKCGGECVLQNKDLIHYHKLLLKNLPSSYRHLSDGKERIKVVTRDITKKFFSDMGMEFLK</sequence>
<feature type="coiled-coil region" evidence="1">
    <location>
        <begin position="226"/>
        <end position="278"/>
    </location>
</feature>
<evidence type="ECO:0000313" key="5">
    <source>
        <dbReference type="Proteomes" id="UP001292094"/>
    </source>
</evidence>
<gene>
    <name evidence="4" type="ORF">Pmani_018549</name>
</gene>
<name>A0AAE1U4F4_9EUCA</name>
<keyword evidence="1" id="KW-0175">Coiled coil</keyword>
<comment type="caution">
    <text evidence="4">The sequence shown here is derived from an EMBL/GenBank/DDBJ whole genome shotgun (WGS) entry which is preliminary data.</text>
</comment>
<protein>
    <submittedName>
        <fullName evidence="4">Uncharacterized protein</fullName>
    </submittedName>
</protein>
<evidence type="ECO:0000256" key="2">
    <source>
        <dbReference type="SAM" id="MobiDB-lite"/>
    </source>
</evidence>
<evidence type="ECO:0000313" key="4">
    <source>
        <dbReference type="EMBL" id="KAK4309843.1"/>
    </source>
</evidence>
<dbReference type="EMBL" id="JAWZYT010001708">
    <property type="protein sequence ID" value="KAK4309843.1"/>
    <property type="molecule type" value="Genomic_DNA"/>
</dbReference>